<dbReference type="SUPFAM" id="SSF51120">
    <property type="entry name" value="beta-Roll"/>
    <property type="match status" value="1"/>
</dbReference>
<evidence type="ECO:0000256" key="2">
    <source>
        <dbReference type="ARBA" id="ARBA00022525"/>
    </source>
</evidence>
<dbReference type="EMBL" id="SHKL01000001">
    <property type="protein sequence ID" value="RZT86361.1"/>
    <property type="molecule type" value="Genomic_DNA"/>
</dbReference>
<dbReference type="InterPro" id="IPR011049">
    <property type="entry name" value="Serralysin-like_metalloprot_C"/>
</dbReference>
<dbReference type="PANTHER" id="PTHR38340">
    <property type="entry name" value="S-LAYER PROTEIN"/>
    <property type="match status" value="1"/>
</dbReference>
<dbReference type="InterPro" id="IPR001343">
    <property type="entry name" value="Hemolysn_Ca-bd"/>
</dbReference>
<protein>
    <recommendedName>
        <fullName evidence="6">Hemolysin type calcium-binding protein</fullName>
    </recommendedName>
</protein>
<gene>
    <name evidence="4" type="ORF">EV383_3254</name>
</gene>
<dbReference type="InterPro" id="IPR050557">
    <property type="entry name" value="RTX_toxin/Mannuronan_C5-epim"/>
</dbReference>
<organism evidence="4 5">
    <name type="scientific">Pseudonocardia sediminis</name>
    <dbReference type="NCBI Taxonomy" id="1397368"/>
    <lineage>
        <taxon>Bacteria</taxon>
        <taxon>Bacillati</taxon>
        <taxon>Actinomycetota</taxon>
        <taxon>Actinomycetes</taxon>
        <taxon>Pseudonocardiales</taxon>
        <taxon>Pseudonocardiaceae</taxon>
        <taxon>Pseudonocardia</taxon>
    </lineage>
</organism>
<evidence type="ECO:0000313" key="5">
    <source>
        <dbReference type="Proteomes" id="UP000291591"/>
    </source>
</evidence>
<sequence length="429" mass="41116">MTGRRATGARRRLGARRVPLLLAAAVAVLAVTGTAFGTWAAFTDSDRGGSATAGAATVVLGGRAAPPSLSFTGMRTNETRTVPLTVDYRGSVPATISLQLPSGASKTSCIGSGGTLVDPLNIGTLRVTLGSRAAENWCALLDGTARTVLATVAPNTVTTVPVTVTAGTVLLGRTETAALRIRSVGGFTDQVTGSITISTTLISGRTAAARAAAPAAVAATPVVTPPAECTAAGLTSFAEVVTLTPQNPRFDAARDRPGAAGPFLVLGTSGDDTVVGSATGDCLAGAGGADSLDGAGGADVLVGGDGDDTLLGGDGDDRLLGGLGVDTLTGGPGADVLDGGADGGTCPDADAADTVTTCTVPPAGAPVAIPAAPVPAPAASSAAPVPEGAADPPVTSTPPTTGSTTPAAPAPGGTAVPEGAPDTSTSAPG</sequence>
<name>A0A4Q7UZB5_PSEST</name>
<comment type="subcellular location">
    <subcellularLocation>
        <location evidence="1">Secreted</location>
    </subcellularLocation>
</comment>
<feature type="region of interest" description="Disordered" evidence="3">
    <location>
        <begin position="374"/>
        <end position="429"/>
    </location>
</feature>
<dbReference type="PROSITE" id="PS00330">
    <property type="entry name" value="HEMOLYSIN_CALCIUM"/>
    <property type="match status" value="3"/>
</dbReference>
<feature type="compositionally biased region" description="Low complexity" evidence="3">
    <location>
        <begin position="374"/>
        <end position="421"/>
    </location>
</feature>
<dbReference type="InterPro" id="IPR018511">
    <property type="entry name" value="Hemolysin-typ_Ca-bd_CS"/>
</dbReference>
<dbReference type="AlphaFoldDB" id="A0A4Q7UZB5"/>
<dbReference type="Pfam" id="PF00353">
    <property type="entry name" value="HemolysinCabind"/>
    <property type="match status" value="1"/>
</dbReference>
<evidence type="ECO:0008006" key="6">
    <source>
        <dbReference type="Google" id="ProtNLM"/>
    </source>
</evidence>
<dbReference type="PANTHER" id="PTHR38340:SF1">
    <property type="entry name" value="S-LAYER PROTEIN"/>
    <property type="match status" value="1"/>
</dbReference>
<dbReference type="PRINTS" id="PR00313">
    <property type="entry name" value="CABNDNGRPT"/>
</dbReference>
<keyword evidence="2" id="KW-0964">Secreted</keyword>
<evidence type="ECO:0000313" key="4">
    <source>
        <dbReference type="EMBL" id="RZT86361.1"/>
    </source>
</evidence>
<dbReference type="OrthoDB" id="10011740at2"/>
<comment type="caution">
    <text evidence="4">The sequence shown here is derived from an EMBL/GenBank/DDBJ whole genome shotgun (WGS) entry which is preliminary data.</text>
</comment>
<evidence type="ECO:0000256" key="3">
    <source>
        <dbReference type="SAM" id="MobiDB-lite"/>
    </source>
</evidence>
<dbReference type="Gene3D" id="2.150.10.10">
    <property type="entry name" value="Serralysin-like metalloprotease, C-terminal"/>
    <property type="match status" value="1"/>
</dbReference>
<keyword evidence="5" id="KW-1185">Reference proteome</keyword>
<dbReference type="Proteomes" id="UP000291591">
    <property type="component" value="Unassembled WGS sequence"/>
</dbReference>
<proteinExistence type="predicted"/>
<reference evidence="4 5" key="1">
    <citation type="submission" date="2019-02" db="EMBL/GenBank/DDBJ databases">
        <title>Sequencing the genomes of 1000 actinobacteria strains.</title>
        <authorList>
            <person name="Klenk H.-P."/>
        </authorList>
    </citation>
    <scope>NUCLEOTIDE SEQUENCE [LARGE SCALE GENOMIC DNA]</scope>
    <source>
        <strain evidence="4 5">DSM 45779</strain>
    </source>
</reference>
<dbReference type="GO" id="GO:0005576">
    <property type="term" value="C:extracellular region"/>
    <property type="evidence" value="ECO:0007669"/>
    <property type="project" value="UniProtKB-SubCell"/>
</dbReference>
<evidence type="ECO:0000256" key="1">
    <source>
        <dbReference type="ARBA" id="ARBA00004613"/>
    </source>
</evidence>
<accession>A0A4Q7UZB5</accession>
<dbReference type="GO" id="GO:0005509">
    <property type="term" value="F:calcium ion binding"/>
    <property type="evidence" value="ECO:0007669"/>
    <property type="project" value="InterPro"/>
</dbReference>
<dbReference type="RefSeq" id="WP_130290673.1">
    <property type="nucleotide sequence ID" value="NZ_SHKL01000001.1"/>
</dbReference>